<gene>
    <name evidence="2" type="ORF">FC962_09650</name>
    <name evidence="3" type="ORF">FC964_10735</name>
</gene>
<dbReference type="Proteomes" id="UP000482543">
    <property type="component" value="Unassembled WGS sequence"/>
</dbReference>
<sequence>MKARTVPPLGRKFLTEPYLELLSKMNRFMSAFFIFVVLNLNSFYFEICSFQILVIYYLIYK</sequence>
<evidence type="ECO:0000313" key="4">
    <source>
        <dbReference type="Proteomes" id="UP000482543"/>
    </source>
</evidence>
<organism evidence="2">
    <name type="scientific">Clostridium botulinum</name>
    <dbReference type="NCBI Taxonomy" id="1491"/>
    <lineage>
        <taxon>Bacteria</taxon>
        <taxon>Bacillati</taxon>
        <taxon>Bacillota</taxon>
        <taxon>Clostridia</taxon>
        <taxon>Eubacteriales</taxon>
        <taxon>Clostridiaceae</taxon>
        <taxon>Clostridium</taxon>
    </lineage>
</organism>
<dbReference type="EMBL" id="SWRL01000008">
    <property type="protein sequence ID" value="NFH62155.1"/>
    <property type="molecule type" value="Genomic_DNA"/>
</dbReference>
<evidence type="ECO:0000313" key="2">
    <source>
        <dbReference type="EMBL" id="NFH62155.1"/>
    </source>
</evidence>
<dbReference type="AlphaFoldDB" id="A0A6G4EG46"/>
<name>A0A6G4EG46_CLOBO</name>
<accession>A0A6G4EG46</accession>
<dbReference type="EMBL" id="SWRJ01000003">
    <property type="protein sequence ID" value="NFI21855.1"/>
    <property type="molecule type" value="Genomic_DNA"/>
</dbReference>
<evidence type="ECO:0000256" key="1">
    <source>
        <dbReference type="SAM" id="Phobius"/>
    </source>
</evidence>
<keyword evidence="1" id="KW-0812">Transmembrane</keyword>
<reference evidence="2 4" key="1">
    <citation type="submission" date="2019-04" db="EMBL/GenBank/DDBJ databases">
        <title>Genome sequencing of Clostridium botulinum Groups I-IV and Clostridium butyricum.</title>
        <authorList>
            <person name="Brunt J."/>
            <person name="Van Vliet A.H.M."/>
            <person name="Stringer S.C."/>
            <person name="Carter A.T."/>
            <person name="Peck M.W."/>
        </authorList>
    </citation>
    <scope>NUCLEOTIDE SEQUENCE</scope>
    <source>
        <strain evidence="2">IFR 15/031</strain>
        <strain evidence="3 4">IFR 15/034</strain>
    </source>
</reference>
<evidence type="ECO:0000313" key="3">
    <source>
        <dbReference type="EMBL" id="NFI21855.1"/>
    </source>
</evidence>
<comment type="caution">
    <text evidence="2">The sequence shown here is derived from an EMBL/GenBank/DDBJ whole genome shotgun (WGS) entry which is preliminary data.</text>
</comment>
<keyword evidence="1" id="KW-0472">Membrane</keyword>
<keyword evidence="1" id="KW-1133">Transmembrane helix</keyword>
<feature type="transmembrane region" description="Helical" evidence="1">
    <location>
        <begin position="31"/>
        <end position="59"/>
    </location>
</feature>
<protein>
    <submittedName>
        <fullName evidence="2">Uncharacterized protein</fullName>
    </submittedName>
</protein>
<proteinExistence type="predicted"/>